<keyword evidence="4" id="KW-0812">Transmembrane</keyword>
<evidence type="ECO:0000313" key="7">
    <source>
        <dbReference type="EMBL" id="KAJ8021933.1"/>
    </source>
</evidence>
<dbReference type="PROSITE" id="PS50050">
    <property type="entry name" value="TNFR_NGFR_2"/>
    <property type="match status" value="1"/>
</dbReference>
<dbReference type="PROSITE" id="PS50825">
    <property type="entry name" value="HYR"/>
    <property type="match status" value="1"/>
</dbReference>
<organism evidence="7 8">
    <name type="scientific">Holothuria leucospilota</name>
    <name type="common">Black long sea cucumber</name>
    <name type="synonym">Mertensiothuria leucospilota</name>
    <dbReference type="NCBI Taxonomy" id="206669"/>
    <lineage>
        <taxon>Eukaryota</taxon>
        <taxon>Metazoa</taxon>
        <taxon>Echinodermata</taxon>
        <taxon>Eleutherozoa</taxon>
        <taxon>Echinozoa</taxon>
        <taxon>Holothuroidea</taxon>
        <taxon>Aspidochirotacea</taxon>
        <taxon>Aspidochirotida</taxon>
        <taxon>Holothuriidae</taxon>
        <taxon>Holothuria</taxon>
    </lineage>
</organism>
<dbReference type="OrthoDB" id="10672839at2759"/>
<keyword evidence="2" id="KW-1015">Disulfide bond</keyword>
<dbReference type="InterPro" id="IPR001368">
    <property type="entry name" value="TNFR/NGFR_Cys_rich_reg"/>
</dbReference>
<dbReference type="InterPro" id="IPR003410">
    <property type="entry name" value="HYR_dom"/>
</dbReference>
<dbReference type="CDD" id="cd00185">
    <property type="entry name" value="TNFRSF"/>
    <property type="match status" value="1"/>
</dbReference>
<feature type="region of interest" description="Disordered" evidence="3">
    <location>
        <begin position="296"/>
        <end position="390"/>
    </location>
</feature>
<dbReference type="EMBL" id="JAIZAY010000021">
    <property type="protein sequence ID" value="KAJ8021933.1"/>
    <property type="molecule type" value="Genomic_DNA"/>
</dbReference>
<evidence type="ECO:0000256" key="3">
    <source>
        <dbReference type="SAM" id="MobiDB-lite"/>
    </source>
</evidence>
<keyword evidence="8" id="KW-1185">Reference proteome</keyword>
<feature type="compositionally biased region" description="Polar residues" evidence="3">
    <location>
        <begin position="366"/>
        <end position="377"/>
    </location>
</feature>
<evidence type="ECO:0000256" key="4">
    <source>
        <dbReference type="SAM" id="Phobius"/>
    </source>
</evidence>
<dbReference type="PANTHER" id="PTHR24273:SF32">
    <property type="entry name" value="HYALIN"/>
    <property type="match status" value="1"/>
</dbReference>
<feature type="transmembrane region" description="Helical" evidence="4">
    <location>
        <begin position="223"/>
        <end position="244"/>
    </location>
</feature>
<feature type="domain" description="TNFR-Cys" evidence="5">
    <location>
        <begin position="13"/>
        <end position="56"/>
    </location>
</feature>
<evidence type="ECO:0000259" key="5">
    <source>
        <dbReference type="PROSITE" id="PS50050"/>
    </source>
</evidence>
<dbReference type="Pfam" id="PF02494">
    <property type="entry name" value="HYR"/>
    <property type="match status" value="1"/>
</dbReference>
<comment type="caution">
    <text evidence="7">The sequence shown here is derived from an EMBL/GenBank/DDBJ whole genome shotgun (WGS) entry which is preliminary data.</text>
</comment>
<evidence type="ECO:0000256" key="2">
    <source>
        <dbReference type="PROSITE-ProRule" id="PRU00206"/>
    </source>
</evidence>
<gene>
    <name evidence="7" type="ORF">HOLleu_39275</name>
</gene>
<evidence type="ECO:0000313" key="8">
    <source>
        <dbReference type="Proteomes" id="UP001152320"/>
    </source>
</evidence>
<evidence type="ECO:0008006" key="9">
    <source>
        <dbReference type="Google" id="ProtNLM"/>
    </source>
</evidence>
<keyword evidence="4" id="KW-1133">Transmembrane helix</keyword>
<comment type="caution">
    <text evidence="2">Lacks conserved residue(s) required for the propagation of feature annotation.</text>
</comment>
<keyword evidence="1" id="KW-0677">Repeat</keyword>
<sequence length="631" mass="68535">MRLADRCTENCVYCDVGTYQDTFTNCSTCLPCTTAADCPSGQVLIEVCTAEKNAVCGCPDPPPCPTCESCPAVPPCPTVTPCPVQTECPACECPACEWPTNAPVTTGPQEAIKLMFIRECPANILVGPLSGSETKTVHWREPQATDAATIVQSHHPGDRFFAGNTTVVYVFKTEEHSIDCSFVVTVSEETFIPTTPSRRDEASEASTPESGKSDFQAGSDISWHLWILVVLMGVLNLILIVCLVRSCRKKNPQKAHADGQLHQPPEANLDVPQRVYPAHQPVAARALNEYQRGERGGIELDPLGQNMPSPGNNNIPTKDGGGAEGGSATTSDASSNRGLELDPQQQNTPPPGNTLHGAAGGDGRNAATTSYTGSNRGPVSGEAVYGGARGGFGEDDSANLLLLQSHSPSTSVGPAQNPGPSGMQSDQRNNGTAPLRSHSYSPSSSVEPAQHPGLYRMQSDQQDYSATPLLSQLYSPPSSVAPVQIADPGPSRVQSVVHSHPEELITLEDRRDSEVTEMELHWLAKIVYEDSRYLKKRTSLYAHLNIKTGAIPRIKHEHLSNNPDNHLETEIFTIIHYGRLERNNRTKEEDSRGHLIKQLYTFDRKLAEAYAEYINKCEDFSIMWQVRISDL</sequence>
<feature type="region of interest" description="Disordered" evidence="3">
    <location>
        <begin position="193"/>
        <end position="214"/>
    </location>
</feature>
<feature type="disulfide bond" evidence="2">
    <location>
        <begin position="38"/>
        <end position="56"/>
    </location>
</feature>
<dbReference type="PANTHER" id="PTHR24273">
    <property type="entry name" value="FI04643P-RELATED"/>
    <property type="match status" value="1"/>
</dbReference>
<protein>
    <recommendedName>
        <fullName evidence="9">HYR domain-containing protein</fullName>
    </recommendedName>
</protein>
<feature type="region of interest" description="Disordered" evidence="3">
    <location>
        <begin position="406"/>
        <end position="451"/>
    </location>
</feature>
<name>A0A9Q1BE05_HOLLE</name>
<dbReference type="SMART" id="SM00208">
    <property type="entry name" value="TNFR"/>
    <property type="match status" value="1"/>
</dbReference>
<keyword evidence="4" id="KW-0472">Membrane</keyword>
<feature type="disulfide bond" evidence="2">
    <location>
        <begin position="14"/>
        <end position="29"/>
    </location>
</feature>
<feature type="compositionally biased region" description="Low complexity" evidence="3">
    <location>
        <begin position="326"/>
        <end position="335"/>
    </location>
</feature>
<evidence type="ECO:0000256" key="1">
    <source>
        <dbReference type="ARBA" id="ARBA00022737"/>
    </source>
</evidence>
<feature type="compositionally biased region" description="Polar residues" evidence="3">
    <location>
        <begin position="306"/>
        <end position="316"/>
    </location>
</feature>
<dbReference type="Proteomes" id="UP001152320">
    <property type="component" value="Chromosome 21"/>
</dbReference>
<reference evidence="7" key="1">
    <citation type="submission" date="2021-10" db="EMBL/GenBank/DDBJ databases">
        <title>Tropical sea cucumber genome reveals ecological adaptation and Cuvierian tubules defense mechanism.</title>
        <authorList>
            <person name="Chen T."/>
        </authorList>
    </citation>
    <scope>NUCLEOTIDE SEQUENCE</scope>
    <source>
        <strain evidence="7">Nanhai2018</strain>
        <tissue evidence="7">Muscle</tissue>
    </source>
</reference>
<accession>A0A9Q1BE05</accession>
<dbReference type="Gene3D" id="2.10.50.10">
    <property type="entry name" value="Tumor Necrosis Factor Receptor, subunit A, domain 2"/>
    <property type="match status" value="1"/>
</dbReference>
<feature type="compositionally biased region" description="Polar residues" evidence="3">
    <location>
        <begin position="406"/>
        <end position="432"/>
    </location>
</feature>
<evidence type="ECO:0000259" key="6">
    <source>
        <dbReference type="PROSITE" id="PS50825"/>
    </source>
</evidence>
<proteinExistence type="predicted"/>
<dbReference type="AlphaFoldDB" id="A0A9Q1BE05"/>
<feature type="domain" description="HYR" evidence="6">
    <location>
        <begin position="110"/>
        <end position="188"/>
    </location>
</feature>
<feature type="repeat" description="TNFR-Cys" evidence="2">
    <location>
        <begin position="13"/>
        <end position="56"/>
    </location>
</feature>